<evidence type="ECO:0008006" key="5">
    <source>
        <dbReference type="Google" id="ProtNLM"/>
    </source>
</evidence>
<reference evidence="3" key="1">
    <citation type="submission" date="2024-01" db="EMBL/GenBank/DDBJ databases">
        <authorList>
            <person name="Webb A."/>
        </authorList>
    </citation>
    <scope>NUCLEOTIDE SEQUENCE</scope>
    <source>
        <strain evidence="3">Pm1</strain>
    </source>
</reference>
<evidence type="ECO:0000313" key="3">
    <source>
        <dbReference type="EMBL" id="CAK7942013.1"/>
    </source>
</evidence>
<feature type="region of interest" description="Disordered" evidence="1">
    <location>
        <begin position="25"/>
        <end position="51"/>
    </location>
</feature>
<dbReference type="AlphaFoldDB" id="A0AAV1V9A2"/>
<dbReference type="EMBL" id="CAKLBY020000267">
    <property type="protein sequence ID" value="CAK7942013.1"/>
    <property type="molecule type" value="Genomic_DNA"/>
</dbReference>
<evidence type="ECO:0000256" key="1">
    <source>
        <dbReference type="SAM" id="MobiDB-lite"/>
    </source>
</evidence>
<keyword evidence="2" id="KW-0732">Signal</keyword>
<feature type="signal peptide" evidence="2">
    <location>
        <begin position="1"/>
        <end position="18"/>
    </location>
</feature>
<gene>
    <name evidence="3" type="ORF">PM001_LOCUS27163</name>
</gene>
<evidence type="ECO:0000313" key="4">
    <source>
        <dbReference type="Proteomes" id="UP001162060"/>
    </source>
</evidence>
<protein>
    <recommendedName>
        <fullName evidence="5">RxLR effector candidate protein</fullName>
    </recommendedName>
</protein>
<accession>A0AAV1V9A2</accession>
<evidence type="ECO:0000256" key="2">
    <source>
        <dbReference type="SAM" id="SignalP"/>
    </source>
</evidence>
<comment type="caution">
    <text evidence="3">The sequence shown here is derived from an EMBL/GenBank/DDBJ whole genome shotgun (WGS) entry which is preliminary data.</text>
</comment>
<organism evidence="3 4">
    <name type="scientific">Peronospora matthiolae</name>
    <dbReference type="NCBI Taxonomy" id="2874970"/>
    <lineage>
        <taxon>Eukaryota</taxon>
        <taxon>Sar</taxon>
        <taxon>Stramenopiles</taxon>
        <taxon>Oomycota</taxon>
        <taxon>Peronosporomycetes</taxon>
        <taxon>Peronosporales</taxon>
        <taxon>Peronosporaceae</taxon>
        <taxon>Peronospora</taxon>
    </lineage>
</organism>
<name>A0AAV1V9A2_9STRA</name>
<dbReference type="Proteomes" id="UP001162060">
    <property type="component" value="Unassembled WGS sequence"/>
</dbReference>
<sequence>MNVRFVFSLVAAAAAVLAHVDGLPHPSGMTNSPSAKQGRVTKSQSDDPAAKNVRTVEVVDTVDKKTTSETRGFADKRMSRFREIVNKKFPSKLSKTMSRFFPSVGPSGPKLTDHYLHMLLSPKVQETSISSLQDRYGADVVLTALLEAEKHGNKKIKQIATKLWDQQLAKWLDDEVPPEEVMTKLKLHEHPTNGKLKTLGAYIGKYNEKNFDDIKLIDLLKSMLDGEDGLAPTLLVKAFLGGKVTRFGDEAVVGVLLGAKMVHSSDADVMELEKQLFKCWISGETTAANVFEWLEFGKTETAHAFDTQVEILENFIKALNKKQESTQDDLLTVMLNGYGGEDKLARALWLAKMLSPGKKSKALDLEDQLIAKWKHENLSPSAVVERLRLTESLAGLTGSKLGILIKYIRTLDAGDPGRNFSLIEMFKRKNFKDEEIAREVMGAQEIDSTNTDVPIVESQLLQSWKVDDKTADEVFTLLGAKGHTLDSPRVKALETYIALKQEGPSIFEVLRKGYGDDIDLTLMMLEGSEDTSKIGIAIEVFHDLFKKLSAEPTRLNALFKNIAERDATKGELLKSWYEAYKIEETEDWHMPRARPRRA</sequence>
<feature type="chain" id="PRO_5043561707" description="RxLR effector candidate protein" evidence="2">
    <location>
        <begin position="19"/>
        <end position="598"/>
    </location>
</feature>
<proteinExistence type="predicted"/>
<feature type="compositionally biased region" description="Polar residues" evidence="1">
    <location>
        <begin position="28"/>
        <end position="43"/>
    </location>
</feature>